<evidence type="ECO:0000313" key="13">
    <source>
        <dbReference type="EMBL" id="KAH7358262.1"/>
    </source>
</evidence>
<protein>
    <submittedName>
        <fullName evidence="13">Helicase sen1</fullName>
    </submittedName>
</protein>
<evidence type="ECO:0000259" key="12">
    <source>
        <dbReference type="Pfam" id="PF23576"/>
    </source>
</evidence>
<dbReference type="InterPro" id="IPR041679">
    <property type="entry name" value="DNA2/NAM7-like_C"/>
</dbReference>
<sequence>MMSSRSDDLVTDWYKKLEKVPEGPHMLCPKIDDDDDEDYEDLTTPGETITLEEKKQRVRDGEERLEIAYWNSLLMAYGRDGAGIWLKEWDRRVTPNLHSCDKCVTNWHMNRKKYLAAFGTNWDDEIVANLTDILHRYDFPRITSGLKWALKQVDKAESEGRQFTKKDLGDEQARILICVFEALCCMPYLSSPERRTDFTTIFDHLSLKKPLKLGDNVLLPAMTYFLFESDPIRRNFAVKAYDRIPSQSVQQELFDWAIRDELLAIIKRAAAWDPNDASLHEEVERFWQGINYILKTLDGEVMLKGLRSLDFKPTLVDLIFSHIHFRSEAILLYVLQAMSTLLQMVPLIIRDTILDARPFVIVEQVFVAPLFPRLLAQSVVFSLQDTEISSDIICHSVGWIGDWIRSIPLNEKSDACEQLLHLLYTKQIKIDALGDEGKVACIRAGLDALEHVIQSFMQPSVNLTSGSTSVYVNSVLKLMLTHKTVINEALNDQREVAYALGLQASAMKTIRAVLTLDTRITSAEHRELRKQDNNPEGKPPAPLQTAVLRDSAAIWEAALENVHHGKRRMAQAMVTAMGPLITLDIFRPKRKVADTLSPDKKRLNDEIRKTAAVCGKVLSRLCDFKKEELLQLWVHDQLARIVLALTFHSEEDLREASRELLKVVTDEITHSDALRVELSKRLDVTLASLNYGVLQLSNPIPLAWGFAQHVIVTSRDVMDILCDESSGILRSRVLEVGEEKGLSTWWSAQWRYIEKAFGTTSHWSHEVDVETIKNFCRSTIELAERLMDQVGLIAAAMQQKRQQQQDGSETGVMHDLLKEPRDRLFSIVNMIRLRDGHLVGVAVKIVAKLLNRLRESNHEIPRDSREFIIKACMKLPNGKHEIMSNLQDQQKAELLKALGEEEEDDDVEVIQIKPVTIKKQTTIDAWSKSAPTTTSSTAPKPRTNRDDVLDLSSSLEKSKGLLSAINNRPSSTTKAKPLASKMREQPPLANKALIESRKQAAAEKKKRDALAIAKAKALRGTEVKGLTGIVGKEHAPQKNEIMIDSDEEESDEEDDADVQKLIIKGNQGKQAVDEATRRRELALLEKTKGPVKKTRIVRSAKDMRARLIPPMDQLHQAILEWDIFDQGNDPPNVRNISKVADTYTSPDQYKQTFWLLLVSEAWRSFVTSKDEATSKPYGLKVSSRMNVDRFLEITSSMPAAENKDRGLNEGDIILLSMSATPLVDQNAPHALARIWKRTYKRDILEITYRLNSKNNPLQASLNIGCEMHAIKITNMTTIEREYAALESLKYYDLMDEVLKAEPSPVLKYSEEAVNNVINNYELNPGQAKAILGARDNDGFTLIQGPPGTGKTKTIIAMVGALLTGNIGNAAAVAIAAAGQGANKQAAPLKKKILVCAPSNAAVDELVLRLKQGVKTLPTDSRSGTTHKINVLRLGRSDAINAAVRDVTLDELVKARMEGDTTKAKLLAEKDKIHADAAGIKTQVDELRQRLMATDSNDPEYLTLQRNFDMLKVQQRRIGQKIDEQKESGNTISRELEIKRKQVQQEIIDSAQVLCATLSGSGHEMFKNLSVDFETVIIDEAAQCVELSALIPLKYGCTKCVLVGDPKQLPPTVLSQSAARFGYDQSLFVRMQRNHPDYIHMLDRQYRMHPEISLFPSAEFYEGKLVDGDDMAGLRKQPWHANSLLGPYRFFDVEGTQEKGHRGQSLVNLQELRVAMQIYARFRADYGRNMDIRGKIGIITPYKAQLQELKTRFMMEYGEEVTQDIEFNTTDAFQGRECEIIIFSCVRASPTGGIGFMKDIRRMNVGLTRAKSSLWILGDSRALVQGEFWNKLIEDSKRRNLYTKGDVMAMLRKPAPPPQRQLPPAPPREVAMTEAPSYRPPSSSGHDRDMQRGYDSINSRSEEIPRAPRRDEAPTIRVEPPRKRPREGDDGQTQQAKRQRWRPGTADGTTEPAATAGVPEEAETGDGPFSDGGTPDDRSDTASGCGDAPRWDEIWAGTDWVGTCERAPTDWSPSDAGRTEATEAQEQGRE</sequence>
<proteinExistence type="inferred from homology"/>
<dbReference type="CDD" id="cd18042">
    <property type="entry name" value="DEXXQc_SETX"/>
    <property type="match status" value="1"/>
</dbReference>
<feature type="domain" description="Helicase SEN1 beta-barrel" evidence="12">
    <location>
        <begin position="1173"/>
        <end position="1272"/>
    </location>
</feature>
<dbReference type="InterPro" id="IPR024481">
    <property type="entry name" value="Helicase_Sen1_N"/>
</dbReference>
<dbReference type="GO" id="GO:0005694">
    <property type="term" value="C:chromosome"/>
    <property type="evidence" value="ECO:0007669"/>
    <property type="project" value="UniProtKB-ARBA"/>
</dbReference>
<dbReference type="GO" id="GO:0005524">
    <property type="term" value="F:ATP binding"/>
    <property type="evidence" value="ECO:0007669"/>
    <property type="project" value="UniProtKB-KW"/>
</dbReference>
<keyword evidence="5 13" id="KW-0347">Helicase</keyword>
<dbReference type="EMBL" id="JAGPXD010000004">
    <property type="protein sequence ID" value="KAH7358262.1"/>
    <property type="molecule type" value="Genomic_DNA"/>
</dbReference>
<name>A0A8K0TCV0_9PEZI</name>
<gene>
    <name evidence="13" type="ORF">B0T11DRAFT_299346</name>
</gene>
<organism evidence="13 14">
    <name type="scientific">Plectosphaerella cucumerina</name>
    <dbReference type="NCBI Taxonomy" id="40658"/>
    <lineage>
        <taxon>Eukaryota</taxon>
        <taxon>Fungi</taxon>
        <taxon>Dikarya</taxon>
        <taxon>Ascomycota</taxon>
        <taxon>Pezizomycotina</taxon>
        <taxon>Sordariomycetes</taxon>
        <taxon>Hypocreomycetidae</taxon>
        <taxon>Glomerellales</taxon>
        <taxon>Plectosphaerellaceae</taxon>
        <taxon>Plectosphaerella</taxon>
    </lineage>
</organism>
<feature type="domain" description="DNA2/NAM7 helicase helicase" evidence="10">
    <location>
        <begin position="1322"/>
        <end position="1615"/>
    </location>
</feature>
<dbReference type="FunFam" id="3.40.50.300:FF:000326">
    <property type="entry name" value="P-loop containing nucleoside triphosphate hydrolase"/>
    <property type="match status" value="1"/>
</dbReference>
<dbReference type="Gene3D" id="3.40.50.300">
    <property type="entry name" value="P-loop containing nucleotide triphosphate hydrolases"/>
    <property type="match status" value="2"/>
</dbReference>
<evidence type="ECO:0000259" key="11">
    <source>
        <dbReference type="Pfam" id="PF13087"/>
    </source>
</evidence>
<evidence type="ECO:0000256" key="3">
    <source>
        <dbReference type="ARBA" id="ARBA00022741"/>
    </source>
</evidence>
<dbReference type="Pfam" id="PF13087">
    <property type="entry name" value="AAA_12"/>
    <property type="match status" value="1"/>
</dbReference>
<dbReference type="InterPro" id="IPR045055">
    <property type="entry name" value="DNA2/NAM7-like"/>
</dbReference>
<feature type="compositionally biased region" description="Basic and acidic residues" evidence="8">
    <location>
        <begin position="1899"/>
        <end position="1928"/>
    </location>
</feature>
<comment type="subcellular location">
    <subcellularLocation>
        <location evidence="1">Nucleus</location>
    </subcellularLocation>
</comment>
<dbReference type="CDD" id="cd18808">
    <property type="entry name" value="SF1_C_Upf1"/>
    <property type="match status" value="1"/>
</dbReference>
<feature type="compositionally biased region" description="Basic and acidic residues" evidence="8">
    <location>
        <begin position="2016"/>
        <end position="2029"/>
    </location>
</feature>
<feature type="compositionally biased region" description="Pro residues" evidence="8">
    <location>
        <begin position="1853"/>
        <end position="1866"/>
    </location>
</feature>
<dbReference type="SUPFAM" id="SSF52540">
    <property type="entry name" value="P-loop containing nucleoside triphosphate hydrolases"/>
    <property type="match status" value="1"/>
</dbReference>
<feature type="region of interest" description="Disordered" evidence="8">
    <location>
        <begin position="1850"/>
        <end position="2029"/>
    </location>
</feature>
<feature type="domain" description="Helicase Sen1 N-terminal" evidence="9">
    <location>
        <begin position="89"/>
        <end position="843"/>
    </location>
</feature>
<dbReference type="Pfam" id="PF13086">
    <property type="entry name" value="AAA_11"/>
    <property type="match status" value="1"/>
</dbReference>
<keyword evidence="7" id="KW-0539">Nucleus</keyword>
<accession>A0A8K0TCV0</accession>
<evidence type="ECO:0000256" key="4">
    <source>
        <dbReference type="ARBA" id="ARBA00022801"/>
    </source>
</evidence>
<evidence type="ECO:0000256" key="7">
    <source>
        <dbReference type="ARBA" id="ARBA00023242"/>
    </source>
</evidence>
<keyword evidence="4" id="KW-0378">Hydrolase</keyword>
<evidence type="ECO:0000256" key="8">
    <source>
        <dbReference type="SAM" id="MobiDB-lite"/>
    </source>
</evidence>
<dbReference type="FunFam" id="3.40.50.300:FF:001152">
    <property type="entry name" value="tRNA-splicing endonuclease, putative"/>
    <property type="match status" value="1"/>
</dbReference>
<dbReference type="GO" id="GO:0004386">
    <property type="term" value="F:helicase activity"/>
    <property type="evidence" value="ECO:0007669"/>
    <property type="project" value="UniProtKB-KW"/>
</dbReference>
<feature type="domain" description="DNA2/NAM7 helicase-like C-terminal" evidence="11">
    <location>
        <begin position="1622"/>
        <end position="1819"/>
    </location>
</feature>
<dbReference type="Pfam" id="PF23576">
    <property type="entry name" value="SEN1_barrel"/>
    <property type="match status" value="1"/>
</dbReference>
<evidence type="ECO:0000256" key="6">
    <source>
        <dbReference type="ARBA" id="ARBA00022840"/>
    </source>
</evidence>
<evidence type="ECO:0000256" key="1">
    <source>
        <dbReference type="ARBA" id="ARBA00004123"/>
    </source>
</evidence>
<dbReference type="InterPro" id="IPR016024">
    <property type="entry name" value="ARM-type_fold"/>
</dbReference>
<dbReference type="OrthoDB" id="6513042at2759"/>
<keyword evidence="6" id="KW-0067">ATP-binding</keyword>
<dbReference type="GO" id="GO:0016604">
    <property type="term" value="C:nuclear body"/>
    <property type="evidence" value="ECO:0007669"/>
    <property type="project" value="TreeGrafter"/>
</dbReference>
<keyword evidence="14" id="KW-1185">Reference proteome</keyword>
<keyword evidence="3" id="KW-0547">Nucleotide-binding</keyword>
<feature type="compositionally biased region" description="Polar residues" evidence="8">
    <location>
        <begin position="964"/>
        <end position="974"/>
    </location>
</feature>
<feature type="region of interest" description="Disordered" evidence="8">
    <location>
        <begin position="923"/>
        <end position="947"/>
    </location>
</feature>
<reference evidence="13" key="1">
    <citation type="journal article" date="2021" name="Nat. Commun.">
        <title>Genetic determinants of endophytism in the Arabidopsis root mycobiome.</title>
        <authorList>
            <person name="Mesny F."/>
            <person name="Miyauchi S."/>
            <person name="Thiergart T."/>
            <person name="Pickel B."/>
            <person name="Atanasova L."/>
            <person name="Karlsson M."/>
            <person name="Huettel B."/>
            <person name="Barry K.W."/>
            <person name="Haridas S."/>
            <person name="Chen C."/>
            <person name="Bauer D."/>
            <person name="Andreopoulos W."/>
            <person name="Pangilinan J."/>
            <person name="LaButti K."/>
            <person name="Riley R."/>
            <person name="Lipzen A."/>
            <person name="Clum A."/>
            <person name="Drula E."/>
            <person name="Henrissat B."/>
            <person name="Kohler A."/>
            <person name="Grigoriev I.V."/>
            <person name="Martin F.M."/>
            <person name="Hacquard S."/>
        </authorList>
    </citation>
    <scope>NUCLEOTIDE SEQUENCE</scope>
    <source>
        <strain evidence="13">MPI-CAGE-AT-0016</strain>
    </source>
</reference>
<feature type="compositionally biased region" description="Low complexity" evidence="8">
    <location>
        <begin position="927"/>
        <end position="941"/>
    </location>
</feature>
<dbReference type="Proteomes" id="UP000813385">
    <property type="component" value="Unassembled WGS sequence"/>
</dbReference>
<dbReference type="PANTHER" id="PTHR10887">
    <property type="entry name" value="DNA2/NAM7 HELICASE FAMILY"/>
    <property type="match status" value="1"/>
</dbReference>
<dbReference type="InterPro" id="IPR056474">
    <property type="entry name" value="SEN1_barrel"/>
</dbReference>
<dbReference type="SUPFAM" id="SSF48371">
    <property type="entry name" value="ARM repeat"/>
    <property type="match status" value="1"/>
</dbReference>
<dbReference type="InterPro" id="IPR041677">
    <property type="entry name" value="DNA2/NAM7_AAA_11"/>
</dbReference>
<dbReference type="InterPro" id="IPR047187">
    <property type="entry name" value="SF1_C_Upf1"/>
</dbReference>
<comment type="similarity">
    <text evidence="2">Belongs to the DNA2/NAM7 helicase family.</text>
</comment>
<dbReference type="Pfam" id="PF12726">
    <property type="entry name" value="SEN1_N"/>
    <property type="match status" value="1"/>
</dbReference>
<evidence type="ECO:0000313" key="14">
    <source>
        <dbReference type="Proteomes" id="UP000813385"/>
    </source>
</evidence>
<evidence type="ECO:0000256" key="5">
    <source>
        <dbReference type="ARBA" id="ARBA00022806"/>
    </source>
</evidence>
<dbReference type="InterPro" id="IPR027417">
    <property type="entry name" value="P-loop_NTPase"/>
</dbReference>
<feature type="region of interest" description="Disordered" evidence="8">
    <location>
        <begin position="960"/>
        <end position="987"/>
    </location>
</feature>
<dbReference type="PANTHER" id="PTHR10887:SF495">
    <property type="entry name" value="HELICASE SENATAXIN ISOFORM X1-RELATED"/>
    <property type="match status" value="1"/>
</dbReference>
<comment type="caution">
    <text evidence="13">The sequence shown here is derived from an EMBL/GenBank/DDBJ whole genome shotgun (WGS) entry which is preliminary data.</text>
</comment>
<dbReference type="GO" id="GO:0016787">
    <property type="term" value="F:hydrolase activity"/>
    <property type="evidence" value="ECO:0007669"/>
    <property type="project" value="UniProtKB-KW"/>
</dbReference>
<evidence type="ECO:0000256" key="2">
    <source>
        <dbReference type="ARBA" id="ARBA00007913"/>
    </source>
</evidence>
<evidence type="ECO:0000259" key="10">
    <source>
        <dbReference type="Pfam" id="PF13086"/>
    </source>
</evidence>
<dbReference type="GO" id="GO:0006369">
    <property type="term" value="P:termination of RNA polymerase II transcription"/>
    <property type="evidence" value="ECO:0007669"/>
    <property type="project" value="TreeGrafter"/>
</dbReference>
<dbReference type="GO" id="GO:0001147">
    <property type="term" value="F:transcription termination site sequence-specific DNA binding"/>
    <property type="evidence" value="ECO:0007669"/>
    <property type="project" value="TreeGrafter"/>
</dbReference>
<evidence type="ECO:0000259" key="9">
    <source>
        <dbReference type="Pfam" id="PF12726"/>
    </source>
</evidence>